<keyword evidence="1" id="KW-0732">Signal</keyword>
<dbReference type="InterPro" id="IPR019734">
    <property type="entry name" value="TPR_rpt"/>
</dbReference>
<sequence length="393" mass="46044">MKRIVIILICSLGFTVAFAQSNDAADDNKPIILISDMQLQIDVNQAMNDLYNFKFDKAEKQFRWLKQKYGWHPLPYFLLGLSEWWKIMPNVSNTEHDEKFLAYMDTVIYISERLHDMPRHEVEASFFLAAAYGFKGRLYSSEERKNWTKSAFAGKNALKYMQESQGMHDLSPELLFGDALYNYFSVWVPENYPLLKPILAFFPKGDKELGIKQLREVSYNAFYTRTEAMVFLMRIMGSYENNKSKALQIGEYLHQTYPDNPYFHRYYARLLYTSGKFSATKPVAEAILARIDSGMIGYEATSGRYAAFFLGQIHESRKEYQEAKKYYLKAKEFSEQINATDTGYYLYSLLSLGEIYQQEGNEKEAKKYLKLVKKHAKRSDDVHEKARERLREF</sequence>
<dbReference type="RefSeq" id="WP_155171297.1">
    <property type="nucleotide sequence ID" value="NZ_BAAAFL010000010.1"/>
</dbReference>
<dbReference type="SUPFAM" id="SSF48452">
    <property type="entry name" value="TPR-like"/>
    <property type="match status" value="1"/>
</dbReference>
<feature type="signal peptide" evidence="1">
    <location>
        <begin position="1"/>
        <end position="19"/>
    </location>
</feature>
<dbReference type="Pfam" id="PF13424">
    <property type="entry name" value="TPR_12"/>
    <property type="match status" value="1"/>
</dbReference>
<keyword evidence="3" id="KW-1185">Reference proteome</keyword>
<feature type="chain" id="PRO_5045931693" evidence="1">
    <location>
        <begin position="20"/>
        <end position="393"/>
    </location>
</feature>
<dbReference type="EMBL" id="SMLW01000499">
    <property type="protein sequence ID" value="MTI25264.1"/>
    <property type="molecule type" value="Genomic_DNA"/>
</dbReference>
<reference evidence="2 3" key="1">
    <citation type="submission" date="2019-02" db="EMBL/GenBank/DDBJ databases">
        <authorList>
            <person name="Goldberg S.R."/>
            <person name="Haltli B.A."/>
            <person name="Correa H."/>
            <person name="Russell K.G."/>
        </authorList>
    </citation>
    <scope>NUCLEOTIDE SEQUENCE [LARGE SCALE GENOMIC DNA]</scope>
    <source>
        <strain evidence="2 3">JCM 16186</strain>
    </source>
</reference>
<gene>
    <name evidence="2" type="ORF">E1163_09955</name>
</gene>
<proteinExistence type="predicted"/>
<organism evidence="2 3">
    <name type="scientific">Fulvivirga kasyanovii</name>
    <dbReference type="NCBI Taxonomy" id="396812"/>
    <lineage>
        <taxon>Bacteria</taxon>
        <taxon>Pseudomonadati</taxon>
        <taxon>Bacteroidota</taxon>
        <taxon>Cytophagia</taxon>
        <taxon>Cytophagales</taxon>
        <taxon>Fulvivirgaceae</taxon>
        <taxon>Fulvivirga</taxon>
    </lineage>
</organism>
<dbReference type="Proteomes" id="UP000798808">
    <property type="component" value="Unassembled WGS sequence"/>
</dbReference>
<dbReference type="InterPro" id="IPR011990">
    <property type="entry name" value="TPR-like_helical_dom_sf"/>
</dbReference>
<evidence type="ECO:0000313" key="3">
    <source>
        <dbReference type="Proteomes" id="UP000798808"/>
    </source>
</evidence>
<accession>A0ABW9RPJ9</accession>
<dbReference type="Gene3D" id="1.25.40.10">
    <property type="entry name" value="Tetratricopeptide repeat domain"/>
    <property type="match status" value="1"/>
</dbReference>
<evidence type="ECO:0000256" key="1">
    <source>
        <dbReference type="SAM" id="SignalP"/>
    </source>
</evidence>
<name>A0ABW9RPJ9_9BACT</name>
<dbReference type="SMART" id="SM00028">
    <property type="entry name" value="TPR"/>
    <property type="match status" value="2"/>
</dbReference>
<evidence type="ECO:0000313" key="2">
    <source>
        <dbReference type="EMBL" id="MTI25264.1"/>
    </source>
</evidence>
<comment type="caution">
    <text evidence="2">The sequence shown here is derived from an EMBL/GenBank/DDBJ whole genome shotgun (WGS) entry which is preliminary data.</text>
</comment>
<protein>
    <submittedName>
        <fullName evidence="2">Tetratricopeptide repeat protein</fullName>
    </submittedName>
</protein>